<accession>A0A1I7XE06</accession>
<evidence type="ECO:0000313" key="3">
    <source>
        <dbReference type="Proteomes" id="UP000095283"/>
    </source>
</evidence>
<sequence length="199" mass="23151">MMPLWMSTLGQHFTDKHIQIPFATIVEGLIGLMIPTSLGMLYTYYKPEHIKIIQKWIKVKGRFNYITAFIVSNLCRQSMKDCVTIAIETGIQNIGIAMLLMMWCLPEPESDISVTIIFIVAIMTDKPLVVIWLISRVYKKWCKKDQIDQIDADLKKQIPRLEIGEVTETNKEKKNRKAESENEEKYKIQDDVKDNELKQ</sequence>
<feature type="transmembrane region" description="Helical" evidence="2">
    <location>
        <begin position="82"/>
        <end position="103"/>
    </location>
</feature>
<evidence type="ECO:0000313" key="4">
    <source>
        <dbReference type="WBParaSite" id="Hba_15943"/>
    </source>
</evidence>
<organism evidence="3 4">
    <name type="scientific">Heterorhabditis bacteriophora</name>
    <name type="common">Entomopathogenic nematode worm</name>
    <dbReference type="NCBI Taxonomy" id="37862"/>
    <lineage>
        <taxon>Eukaryota</taxon>
        <taxon>Metazoa</taxon>
        <taxon>Ecdysozoa</taxon>
        <taxon>Nematoda</taxon>
        <taxon>Chromadorea</taxon>
        <taxon>Rhabditida</taxon>
        <taxon>Rhabditina</taxon>
        <taxon>Rhabditomorpha</taxon>
        <taxon>Strongyloidea</taxon>
        <taxon>Heterorhabditidae</taxon>
        <taxon>Heterorhabditis</taxon>
    </lineage>
</organism>
<dbReference type="InterPro" id="IPR038770">
    <property type="entry name" value="Na+/solute_symporter_sf"/>
</dbReference>
<dbReference type="PANTHER" id="PTHR10361:SF28">
    <property type="entry name" value="P3 PROTEIN-RELATED"/>
    <property type="match status" value="1"/>
</dbReference>
<keyword evidence="3" id="KW-1185">Reference proteome</keyword>
<dbReference type="AlphaFoldDB" id="A0A1I7XE06"/>
<feature type="transmembrane region" description="Helical" evidence="2">
    <location>
        <begin position="115"/>
        <end position="134"/>
    </location>
</feature>
<dbReference type="InterPro" id="IPR004710">
    <property type="entry name" value="Bilac:Na_transpt"/>
</dbReference>
<dbReference type="Proteomes" id="UP000095283">
    <property type="component" value="Unplaced"/>
</dbReference>
<dbReference type="WBParaSite" id="Hba_15943">
    <property type="protein sequence ID" value="Hba_15943"/>
    <property type="gene ID" value="Hba_15943"/>
</dbReference>
<evidence type="ECO:0000256" key="1">
    <source>
        <dbReference type="SAM" id="MobiDB-lite"/>
    </source>
</evidence>
<feature type="region of interest" description="Disordered" evidence="1">
    <location>
        <begin position="169"/>
        <end position="199"/>
    </location>
</feature>
<keyword evidence="2" id="KW-1133">Transmembrane helix</keyword>
<dbReference type="Gene3D" id="1.20.1530.20">
    <property type="match status" value="1"/>
</dbReference>
<reference evidence="4" key="1">
    <citation type="submission" date="2016-11" db="UniProtKB">
        <authorList>
            <consortium name="WormBaseParasite"/>
        </authorList>
    </citation>
    <scope>IDENTIFICATION</scope>
</reference>
<name>A0A1I7XE06_HETBA</name>
<protein>
    <submittedName>
        <fullName evidence="4">Na_H_Exchanger domain-containing protein</fullName>
    </submittedName>
</protein>
<feature type="transmembrane region" description="Helical" evidence="2">
    <location>
        <begin position="20"/>
        <end position="45"/>
    </location>
</feature>
<evidence type="ECO:0000256" key="2">
    <source>
        <dbReference type="SAM" id="Phobius"/>
    </source>
</evidence>
<keyword evidence="2" id="KW-0812">Transmembrane</keyword>
<proteinExistence type="predicted"/>
<keyword evidence="2" id="KW-0472">Membrane</keyword>
<dbReference type="PANTHER" id="PTHR10361">
    <property type="entry name" value="SODIUM-BILE ACID COTRANSPORTER"/>
    <property type="match status" value="1"/>
</dbReference>